<dbReference type="PANTHER" id="PTHR43591">
    <property type="entry name" value="METHYLTRANSFERASE"/>
    <property type="match status" value="1"/>
</dbReference>
<protein>
    <submittedName>
        <fullName evidence="2">SAM-dependent methyltransferase</fullName>
    </submittedName>
</protein>
<dbReference type="EMBL" id="MLAW01000021">
    <property type="protein sequence ID" value="OJJ25104.1"/>
    <property type="molecule type" value="Genomic_DNA"/>
</dbReference>
<dbReference type="STRING" id="1925591.BI308_12995"/>
<keyword evidence="2" id="KW-0489">Methyltransferase</keyword>
<keyword evidence="3" id="KW-1185">Reference proteome</keyword>
<sequence>MSDFHAIFWQIHSNLPREGPGNFASTQKAFSCLKSLPDCPQILDVGCGPGQQTVDLATLSNGTITAVDFYPTYLDELKQRFETQEWGNRLQVIRADMADLPFAAQSFDLIWSEGAIYIMGFDRGLSKWRSLLKPGGYIAVTEITWLKPNPPEPVKQFWQEGYPSMRTLEENRAAMETAGYAIVDTFVLPEIAWWTDYYTPVENKINQLKIQYQNDPETLQVLESEQQEIDLYRHYSQYYGYVFYIGQRADNG</sequence>
<keyword evidence="2" id="KW-0808">Transferase</keyword>
<organism evidence="2 3">
    <name type="scientific">Roseofilum reptotaenium AO1-A</name>
    <dbReference type="NCBI Taxonomy" id="1925591"/>
    <lineage>
        <taxon>Bacteria</taxon>
        <taxon>Bacillati</taxon>
        <taxon>Cyanobacteriota</taxon>
        <taxon>Cyanophyceae</taxon>
        <taxon>Desertifilales</taxon>
        <taxon>Desertifilaceae</taxon>
        <taxon>Roseofilum</taxon>
    </lineage>
</organism>
<proteinExistence type="predicted"/>
<evidence type="ECO:0000259" key="1">
    <source>
        <dbReference type="Pfam" id="PF13649"/>
    </source>
</evidence>
<dbReference type="InterPro" id="IPR029063">
    <property type="entry name" value="SAM-dependent_MTases_sf"/>
</dbReference>
<feature type="domain" description="Methyltransferase" evidence="1">
    <location>
        <begin position="42"/>
        <end position="136"/>
    </location>
</feature>
<gene>
    <name evidence="2" type="ORF">BI308_12995</name>
</gene>
<dbReference type="PANTHER" id="PTHR43591:SF24">
    <property type="entry name" value="2-METHOXY-6-POLYPRENYL-1,4-BENZOQUINOL METHYLASE, MITOCHONDRIAL"/>
    <property type="match status" value="1"/>
</dbReference>
<dbReference type="Gene3D" id="3.40.50.150">
    <property type="entry name" value="Vaccinia Virus protein VP39"/>
    <property type="match status" value="1"/>
</dbReference>
<evidence type="ECO:0000313" key="2">
    <source>
        <dbReference type="EMBL" id="OJJ25104.1"/>
    </source>
</evidence>
<accession>A0A1L9QR12</accession>
<dbReference type="Pfam" id="PF13649">
    <property type="entry name" value="Methyltransf_25"/>
    <property type="match status" value="1"/>
</dbReference>
<evidence type="ECO:0000313" key="3">
    <source>
        <dbReference type="Proteomes" id="UP000183940"/>
    </source>
</evidence>
<dbReference type="InterPro" id="IPR041698">
    <property type="entry name" value="Methyltransf_25"/>
</dbReference>
<dbReference type="GO" id="GO:0032259">
    <property type="term" value="P:methylation"/>
    <property type="evidence" value="ECO:0007669"/>
    <property type="project" value="UniProtKB-KW"/>
</dbReference>
<reference evidence="2" key="1">
    <citation type="submission" date="2016-10" db="EMBL/GenBank/DDBJ databases">
        <title>CRISPR-Cas defence system in Roseofilum reptotaenium: evidence of a bacteriophage-cyanobacterium arms race in the coral black band disease.</title>
        <authorList>
            <person name="Buerger P."/>
            <person name="Wood-Charlson E.M."/>
            <person name="Weynberg K.D."/>
            <person name="Willis B."/>
            <person name="Van Oppen M.J."/>
        </authorList>
    </citation>
    <scope>NUCLEOTIDE SEQUENCE [LARGE SCALE GENOMIC DNA]</scope>
    <source>
        <strain evidence="2">AO1-A</strain>
    </source>
</reference>
<dbReference type="SUPFAM" id="SSF53335">
    <property type="entry name" value="S-adenosyl-L-methionine-dependent methyltransferases"/>
    <property type="match status" value="1"/>
</dbReference>
<dbReference type="CDD" id="cd02440">
    <property type="entry name" value="AdoMet_MTases"/>
    <property type="match status" value="1"/>
</dbReference>
<name>A0A1L9QR12_9CYAN</name>
<dbReference type="AlphaFoldDB" id="A0A1L9QR12"/>
<dbReference type="Proteomes" id="UP000183940">
    <property type="component" value="Unassembled WGS sequence"/>
</dbReference>
<dbReference type="GO" id="GO:0008168">
    <property type="term" value="F:methyltransferase activity"/>
    <property type="evidence" value="ECO:0007669"/>
    <property type="project" value="UniProtKB-KW"/>
</dbReference>
<comment type="caution">
    <text evidence="2">The sequence shown here is derived from an EMBL/GenBank/DDBJ whole genome shotgun (WGS) entry which is preliminary data.</text>
</comment>